<dbReference type="PANTHER" id="PTHR11040:SF211">
    <property type="entry name" value="ZINC TRANSPORTER ZIP11"/>
    <property type="match status" value="1"/>
</dbReference>
<evidence type="ECO:0000313" key="9">
    <source>
        <dbReference type="EMBL" id="GEM44089.1"/>
    </source>
</evidence>
<feature type="transmembrane region" description="Helical" evidence="8">
    <location>
        <begin position="237"/>
        <end position="256"/>
    </location>
</feature>
<feature type="transmembrane region" description="Helical" evidence="8">
    <location>
        <begin position="179"/>
        <end position="199"/>
    </location>
</feature>
<evidence type="ECO:0000256" key="6">
    <source>
        <dbReference type="ARBA" id="ARBA00022989"/>
    </source>
</evidence>
<evidence type="ECO:0000256" key="2">
    <source>
        <dbReference type="ARBA" id="ARBA00006939"/>
    </source>
</evidence>
<protein>
    <submittedName>
        <fullName evidence="9">ZIP family metal transporter</fullName>
    </submittedName>
</protein>
<comment type="subcellular location">
    <subcellularLocation>
        <location evidence="1">Cell membrane</location>
        <topology evidence="1">Multi-pass membrane protein</topology>
    </subcellularLocation>
</comment>
<keyword evidence="4 8" id="KW-0812">Transmembrane</keyword>
<dbReference type="InterPro" id="IPR003689">
    <property type="entry name" value="ZIP"/>
</dbReference>
<dbReference type="EMBL" id="BJXA01000133">
    <property type="protein sequence ID" value="GEM44089.1"/>
    <property type="molecule type" value="Genomic_DNA"/>
</dbReference>
<keyword evidence="6 8" id="KW-1133">Transmembrane helix</keyword>
<keyword evidence="5" id="KW-0862">Zinc</keyword>
<evidence type="ECO:0000256" key="7">
    <source>
        <dbReference type="ARBA" id="ARBA00023136"/>
    </source>
</evidence>
<keyword evidence="10" id="KW-1185">Reference proteome</keyword>
<keyword evidence="3" id="KW-1003">Cell membrane</keyword>
<feature type="transmembrane region" description="Helical" evidence="8">
    <location>
        <begin position="205"/>
        <end position="225"/>
    </location>
</feature>
<gene>
    <name evidence="9" type="ORF">NN4_86080</name>
</gene>
<reference evidence="9 10" key="1">
    <citation type="submission" date="2019-07" db="EMBL/GenBank/DDBJ databases">
        <title>Whole genome shotgun sequence of Nocardia ninae NBRC 108245.</title>
        <authorList>
            <person name="Hosoyama A."/>
            <person name="Uohara A."/>
            <person name="Ohji S."/>
            <person name="Ichikawa N."/>
        </authorList>
    </citation>
    <scope>NUCLEOTIDE SEQUENCE [LARGE SCALE GENOMIC DNA]</scope>
    <source>
        <strain evidence="9 10">NBRC 108245</strain>
    </source>
</reference>
<name>A0A511MU20_9NOCA</name>
<organism evidence="9 10">
    <name type="scientific">Nocardia ninae NBRC 108245</name>
    <dbReference type="NCBI Taxonomy" id="1210091"/>
    <lineage>
        <taxon>Bacteria</taxon>
        <taxon>Bacillati</taxon>
        <taxon>Actinomycetota</taxon>
        <taxon>Actinomycetes</taxon>
        <taxon>Mycobacteriales</taxon>
        <taxon>Nocardiaceae</taxon>
        <taxon>Nocardia</taxon>
    </lineage>
</organism>
<feature type="transmembrane region" description="Helical" evidence="8">
    <location>
        <begin position="42"/>
        <end position="61"/>
    </location>
</feature>
<keyword evidence="7 8" id="KW-0472">Membrane</keyword>
<dbReference type="GO" id="GO:0005886">
    <property type="term" value="C:plasma membrane"/>
    <property type="evidence" value="ECO:0007669"/>
    <property type="project" value="UniProtKB-SubCell"/>
</dbReference>
<dbReference type="PANTHER" id="PTHR11040">
    <property type="entry name" value="ZINC/IRON TRANSPORTER"/>
    <property type="match status" value="1"/>
</dbReference>
<evidence type="ECO:0000256" key="4">
    <source>
        <dbReference type="ARBA" id="ARBA00022692"/>
    </source>
</evidence>
<evidence type="ECO:0000256" key="8">
    <source>
        <dbReference type="SAM" id="Phobius"/>
    </source>
</evidence>
<dbReference type="Proteomes" id="UP000321424">
    <property type="component" value="Unassembled WGS sequence"/>
</dbReference>
<feature type="transmembrane region" description="Helical" evidence="8">
    <location>
        <begin position="12"/>
        <end position="35"/>
    </location>
</feature>
<evidence type="ECO:0000313" key="10">
    <source>
        <dbReference type="Proteomes" id="UP000321424"/>
    </source>
</evidence>
<comment type="similarity">
    <text evidence="2">Belongs to the ZIP transporter (TC 2.A.5) family.</text>
</comment>
<comment type="caution">
    <text evidence="9">The sequence shown here is derived from an EMBL/GenBank/DDBJ whole genome shotgun (WGS) entry which is preliminary data.</text>
</comment>
<evidence type="ECO:0000256" key="1">
    <source>
        <dbReference type="ARBA" id="ARBA00004651"/>
    </source>
</evidence>
<feature type="transmembrane region" description="Helical" evidence="8">
    <location>
        <begin position="73"/>
        <end position="92"/>
    </location>
</feature>
<evidence type="ECO:0000256" key="3">
    <source>
        <dbReference type="ARBA" id="ARBA00022475"/>
    </source>
</evidence>
<dbReference type="AlphaFoldDB" id="A0A511MU20"/>
<dbReference type="GO" id="GO:0005385">
    <property type="term" value="F:zinc ion transmembrane transporter activity"/>
    <property type="evidence" value="ECO:0007669"/>
    <property type="project" value="TreeGrafter"/>
</dbReference>
<sequence>MLPFPPVPFTDAGTMAILLALVSMCSTLFGGFVAVRIGDRRHLVLGLAAGVMLGVVFFDLLPEALEQSGQHVLGVPAALIAAVVGFLTIHVIERAVAVHTGHEQEFGSHTHGFESVGLLAASGLIFHSLLDGFGIGLGYQAGATVGAAVAIAVISHDFADGFNTFTISTLYGSARKRALTLLALDAIAPVVGAVLGTLIQVPDGVVGLYLGYFAGFLLYLATADILPEAHAVHPSRLTLACTVTGAGIMLLVAALSH</sequence>
<proteinExistence type="inferred from homology"/>
<evidence type="ECO:0000256" key="5">
    <source>
        <dbReference type="ARBA" id="ARBA00022833"/>
    </source>
</evidence>
<dbReference type="Pfam" id="PF02535">
    <property type="entry name" value="Zip"/>
    <property type="match status" value="1"/>
</dbReference>
<feature type="transmembrane region" description="Helical" evidence="8">
    <location>
        <begin position="136"/>
        <end position="158"/>
    </location>
</feature>
<accession>A0A511MU20</accession>